<evidence type="ECO:0000313" key="3">
    <source>
        <dbReference type="EMBL" id="BES91120.1"/>
    </source>
</evidence>
<dbReference type="EMBL" id="AP028910">
    <property type="protein sequence ID" value="BES91120.1"/>
    <property type="molecule type" value="Genomic_DNA"/>
</dbReference>
<protein>
    <recommendedName>
        <fullName evidence="2">CCHC-type domain-containing protein</fullName>
    </recommendedName>
</protein>
<feature type="region of interest" description="Disordered" evidence="1">
    <location>
        <begin position="459"/>
        <end position="492"/>
    </location>
</feature>
<dbReference type="Gene3D" id="4.10.60.10">
    <property type="entry name" value="Zinc finger, CCHC-type"/>
    <property type="match status" value="1"/>
</dbReference>
<feature type="compositionally biased region" description="Basic and acidic residues" evidence="1">
    <location>
        <begin position="95"/>
        <end position="108"/>
    </location>
</feature>
<dbReference type="SUPFAM" id="SSF57756">
    <property type="entry name" value="Retrovirus zinc finger-like domains"/>
    <property type="match status" value="1"/>
</dbReference>
<evidence type="ECO:0000259" key="2">
    <source>
        <dbReference type="SMART" id="SM00343"/>
    </source>
</evidence>
<feature type="region of interest" description="Disordered" evidence="1">
    <location>
        <begin position="293"/>
        <end position="329"/>
    </location>
</feature>
<feature type="compositionally biased region" description="Polar residues" evidence="1">
    <location>
        <begin position="82"/>
        <end position="94"/>
    </location>
</feature>
<dbReference type="InterPro" id="IPR036875">
    <property type="entry name" value="Znf_CCHC_sf"/>
</dbReference>
<dbReference type="InterPro" id="IPR001878">
    <property type="entry name" value="Znf_CCHC"/>
</dbReference>
<dbReference type="SMART" id="SM00343">
    <property type="entry name" value="ZnF_C2HC"/>
    <property type="match status" value="2"/>
</dbReference>
<dbReference type="Proteomes" id="UP001307889">
    <property type="component" value="Chromosome 2"/>
</dbReference>
<reference evidence="3 4" key="1">
    <citation type="submission" date="2023-09" db="EMBL/GenBank/DDBJ databases">
        <title>Nesidiocoris tenuis whole genome shotgun sequence.</title>
        <authorList>
            <person name="Shibata T."/>
            <person name="Shimoda M."/>
            <person name="Kobayashi T."/>
            <person name="Uehara T."/>
        </authorList>
    </citation>
    <scope>NUCLEOTIDE SEQUENCE [LARGE SCALE GENOMIC DNA]</scope>
    <source>
        <strain evidence="3 4">Japan</strain>
    </source>
</reference>
<gene>
    <name evidence="3" type="ORF">NTJ_03928</name>
</gene>
<feature type="region of interest" description="Disordered" evidence="1">
    <location>
        <begin position="81"/>
        <end position="108"/>
    </location>
</feature>
<organism evidence="3 4">
    <name type="scientific">Nesidiocoris tenuis</name>
    <dbReference type="NCBI Taxonomy" id="355587"/>
    <lineage>
        <taxon>Eukaryota</taxon>
        <taxon>Metazoa</taxon>
        <taxon>Ecdysozoa</taxon>
        <taxon>Arthropoda</taxon>
        <taxon>Hexapoda</taxon>
        <taxon>Insecta</taxon>
        <taxon>Pterygota</taxon>
        <taxon>Neoptera</taxon>
        <taxon>Paraneoptera</taxon>
        <taxon>Hemiptera</taxon>
        <taxon>Heteroptera</taxon>
        <taxon>Panheteroptera</taxon>
        <taxon>Cimicomorpha</taxon>
        <taxon>Miridae</taxon>
        <taxon>Dicyphina</taxon>
        <taxon>Nesidiocoris</taxon>
    </lineage>
</organism>
<evidence type="ECO:0000313" key="4">
    <source>
        <dbReference type="Proteomes" id="UP001307889"/>
    </source>
</evidence>
<evidence type="ECO:0000256" key="1">
    <source>
        <dbReference type="SAM" id="MobiDB-lite"/>
    </source>
</evidence>
<feature type="domain" description="CCHC-type" evidence="2">
    <location>
        <begin position="353"/>
        <end position="370"/>
    </location>
</feature>
<name>A0ABN7AFR9_9HEMI</name>
<sequence>MNEDVEKRIIDEVKRRESLFRRRLTLSFLSEAQDLKESMRQEFSHKIDALAAKYQHRIDNYTTDCDHEAILNDPQPRIVVPQPSTSGQIPNLDSSGRRDSNLRFRNGDNKLNPETDYSLWKGRLELELKAKDCMFMLDPSIPPAEDYSPRELARMNNAVLSYICSNLPEDNQRLIKRCETPKQVIETLDLLREPTTGYQVFGLLDQFVNIRFDPTKESVLEFLARFDDLVERIRKVPNAKFDDFLVRHGLITAIGEACPKIKDHALDKPNMTIKNIHDEMLQEHGFVEENVRRDDRREKALHASTKSQKRPAPTQKQFNSKRLKTSSDLSKPTCSKCGILGHDSTACRHTGRMCYNCGSFEGHLSSNCPEPPTEYTIRARAKVKQTSKRTGADQRRAGTSAIPRNRKTKRGIRMPYRQALKSKDGNLNLTIDLDSDTEDLPFDQQMCWVLCEEPEEDRGHSVAAIATDRPKDQLDPERSSGALMSLFEDRLS</sequence>
<feature type="compositionally biased region" description="Basic and acidic residues" evidence="1">
    <location>
        <begin position="468"/>
        <end position="478"/>
    </location>
</feature>
<keyword evidence="4" id="KW-1185">Reference proteome</keyword>
<accession>A0ABN7AFR9</accession>
<proteinExistence type="predicted"/>
<feature type="domain" description="CCHC-type" evidence="2">
    <location>
        <begin position="333"/>
        <end position="349"/>
    </location>
</feature>